<accession>A0A2S9WS85</accession>
<proteinExistence type="predicted"/>
<protein>
    <submittedName>
        <fullName evidence="2">Uncharacterized protein</fullName>
    </submittedName>
</protein>
<keyword evidence="1" id="KW-0812">Transmembrane</keyword>
<sequence length="155" mass="17661">MVDSKKETELVIVKHFKNIDGNLKMTDSSSLMLAMPYIAVCFTAASLFLTLLSNRNQESDAFTIFTWSLLIFCILVICWALIKKTFTSQIPITAIIQMKQSSYNSSVFYLVLENGKQRNLSEVRETIRATELLMMLRSENPSITANFTENEAKTR</sequence>
<organism evidence="2 3">
    <name type="scientific">Nonlabens agnitus</name>
    <dbReference type="NCBI Taxonomy" id="870484"/>
    <lineage>
        <taxon>Bacteria</taxon>
        <taxon>Pseudomonadati</taxon>
        <taxon>Bacteroidota</taxon>
        <taxon>Flavobacteriia</taxon>
        <taxon>Flavobacteriales</taxon>
        <taxon>Flavobacteriaceae</taxon>
        <taxon>Nonlabens</taxon>
    </lineage>
</organism>
<evidence type="ECO:0000313" key="2">
    <source>
        <dbReference type="EMBL" id="PRP66341.1"/>
    </source>
</evidence>
<evidence type="ECO:0000313" key="3">
    <source>
        <dbReference type="Proteomes" id="UP000239532"/>
    </source>
</evidence>
<dbReference type="AlphaFoldDB" id="A0A2S9WS85"/>
<comment type="caution">
    <text evidence="2">The sequence shown here is derived from an EMBL/GenBank/DDBJ whole genome shotgun (WGS) entry which is preliminary data.</text>
</comment>
<name>A0A2S9WS85_9FLAO</name>
<keyword evidence="1" id="KW-0472">Membrane</keyword>
<dbReference type="Proteomes" id="UP000239532">
    <property type="component" value="Unassembled WGS sequence"/>
</dbReference>
<reference evidence="2 3" key="1">
    <citation type="submission" date="2016-11" db="EMBL/GenBank/DDBJ databases">
        <title>Trade-off between light-utilization and light-protection in marine flavobacteria.</title>
        <authorList>
            <person name="Kumagai Y."/>
        </authorList>
    </citation>
    <scope>NUCLEOTIDE SEQUENCE [LARGE SCALE GENOMIC DNA]</scope>
    <source>
        <strain evidence="2 3">JCM 17109</strain>
    </source>
</reference>
<evidence type="ECO:0000256" key="1">
    <source>
        <dbReference type="SAM" id="Phobius"/>
    </source>
</evidence>
<feature type="transmembrane region" description="Helical" evidence="1">
    <location>
        <begin position="64"/>
        <end position="82"/>
    </location>
</feature>
<gene>
    <name evidence="2" type="ORF">BST86_04175</name>
</gene>
<keyword evidence="1" id="KW-1133">Transmembrane helix</keyword>
<feature type="transmembrane region" description="Helical" evidence="1">
    <location>
        <begin position="31"/>
        <end position="52"/>
    </location>
</feature>
<dbReference type="EMBL" id="MQUC01000003">
    <property type="protein sequence ID" value="PRP66341.1"/>
    <property type="molecule type" value="Genomic_DNA"/>
</dbReference>
<keyword evidence="3" id="KW-1185">Reference proteome</keyword>